<sequence>MTAGSAPATTPPASSSDPSASSSPRQALFKLLADVKWWLPVVSTLISISLLTKYLWVIHHPELILSSLGNPSNLVAWLFFSLLVFASLLLIVSVPSLVFTFSISICAVDRELEKGLASRFGLIVVGGYLLLSLNLLGALFDYVMAPVYFFPIVVVAAILALVVLLRRNAILHSNVLELPPGPRKPWHRRLHYTFLVVWLGTLLAFTSMTGVMPAQLAIMTWRGAETGIEALGAIGLCLLMMCLYLAPVLVFYLANGDAMPRTVRAAKVLLGCIFVNAMLLPALLDLWVYSAANLIKIRDNTELSYVLSEKDYPKEIFSSAPWQLESYEGSSGLYGVRAFRQFRFGDTLLICPASDRNITLKEIDRYAHRCIALSDAKVHVAAPVSREDAATVAKPN</sequence>
<feature type="transmembrane region" description="Helical" evidence="2">
    <location>
        <begin position="192"/>
        <end position="218"/>
    </location>
</feature>
<keyword evidence="2" id="KW-1133">Transmembrane helix</keyword>
<feature type="region of interest" description="Disordered" evidence="1">
    <location>
        <begin position="1"/>
        <end position="22"/>
    </location>
</feature>
<evidence type="ECO:0000256" key="2">
    <source>
        <dbReference type="SAM" id="Phobius"/>
    </source>
</evidence>
<name>A0A089WI30_9PSED</name>
<feature type="transmembrane region" description="Helical" evidence="2">
    <location>
        <begin position="266"/>
        <end position="289"/>
    </location>
</feature>
<accession>A0A089WI30</accession>
<proteinExistence type="predicted"/>
<dbReference type="OrthoDB" id="6836542at2"/>
<evidence type="ECO:0000313" key="3">
    <source>
        <dbReference type="EMBL" id="AIR88241.1"/>
    </source>
</evidence>
<organism evidence="3 4">
    <name type="scientific">Pseudomonas cremoricolorata</name>
    <dbReference type="NCBI Taxonomy" id="157783"/>
    <lineage>
        <taxon>Bacteria</taxon>
        <taxon>Pseudomonadati</taxon>
        <taxon>Pseudomonadota</taxon>
        <taxon>Gammaproteobacteria</taxon>
        <taxon>Pseudomonadales</taxon>
        <taxon>Pseudomonadaceae</taxon>
        <taxon>Pseudomonas</taxon>
    </lineage>
</organism>
<dbReference type="RefSeq" id="WP_038410973.1">
    <property type="nucleotide sequence ID" value="NZ_CP009455.1"/>
</dbReference>
<feature type="transmembrane region" description="Helical" evidence="2">
    <location>
        <begin position="76"/>
        <end position="108"/>
    </location>
</feature>
<keyword evidence="4" id="KW-1185">Reference proteome</keyword>
<dbReference type="KEGG" id="psw:LK03_02845"/>
<dbReference type="AlphaFoldDB" id="A0A089WI30"/>
<feature type="transmembrane region" description="Helical" evidence="2">
    <location>
        <begin position="37"/>
        <end position="56"/>
    </location>
</feature>
<evidence type="ECO:0000313" key="4">
    <source>
        <dbReference type="Proteomes" id="UP000029493"/>
    </source>
</evidence>
<keyword evidence="2" id="KW-0472">Membrane</keyword>
<keyword evidence="2" id="KW-0812">Transmembrane</keyword>
<feature type="transmembrane region" description="Helical" evidence="2">
    <location>
        <begin position="230"/>
        <end position="254"/>
    </location>
</feature>
<protein>
    <submittedName>
        <fullName evidence="3">Uncharacterized protein</fullName>
    </submittedName>
</protein>
<feature type="transmembrane region" description="Helical" evidence="2">
    <location>
        <begin position="120"/>
        <end position="140"/>
    </location>
</feature>
<feature type="transmembrane region" description="Helical" evidence="2">
    <location>
        <begin position="146"/>
        <end position="165"/>
    </location>
</feature>
<reference evidence="3 4" key="1">
    <citation type="submission" date="2014-09" db="EMBL/GenBank/DDBJ databases">
        <authorList>
            <person name="Chan K.-G."/>
        </authorList>
    </citation>
    <scope>NUCLEOTIDE SEQUENCE [LARGE SCALE GENOMIC DNA]</scope>
    <source>
        <strain evidence="3 4">ND07</strain>
    </source>
</reference>
<gene>
    <name evidence="3" type="ORF">LK03_02845</name>
</gene>
<dbReference type="Proteomes" id="UP000029493">
    <property type="component" value="Chromosome"/>
</dbReference>
<evidence type="ECO:0000256" key="1">
    <source>
        <dbReference type="SAM" id="MobiDB-lite"/>
    </source>
</evidence>
<dbReference type="EMBL" id="CP009455">
    <property type="protein sequence ID" value="AIR88241.1"/>
    <property type="molecule type" value="Genomic_DNA"/>
</dbReference>